<gene>
    <name evidence="3" type="ORF">Poli38472_011138</name>
</gene>
<dbReference type="Proteomes" id="UP000794436">
    <property type="component" value="Unassembled WGS sequence"/>
</dbReference>
<dbReference type="SUPFAM" id="SSF52058">
    <property type="entry name" value="L domain-like"/>
    <property type="match status" value="2"/>
</dbReference>
<dbReference type="PANTHER" id="PTHR46652:SF3">
    <property type="entry name" value="LEUCINE-RICH REPEAT-CONTAINING PROTEIN 9"/>
    <property type="match status" value="1"/>
</dbReference>
<dbReference type="AlphaFoldDB" id="A0A8K1CR89"/>
<reference evidence="3" key="1">
    <citation type="submission" date="2019-03" db="EMBL/GenBank/DDBJ databases">
        <title>Long read genome sequence of the mycoparasitic Pythium oligandrum ATCC 38472 isolated from sugarbeet rhizosphere.</title>
        <authorList>
            <person name="Gaulin E."/>
        </authorList>
    </citation>
    <scope>NUCLEOTIDE SEQUENCE</scope>
    <source>
        <strain evidence="3">ATCC 38472_TT</strain>
    </source>
</reference>
<dbReference type="InterPro" id="IPR032675">
    <property type="entry name" value="LRR_dom_sf"/>
</dbReference>
<keyword evidence="1" id="KW-0433">Leucine-rich repeat</keyword>
<organism evidence="3 4">
    <name type="scientific">Pythium oligandrum</name>
    <name type="common">Mycoparasitic fungus</name>
    <dbReference type="NCBI Taxonomy" id="41045"/>
    <lineage>
        <taxon>Eukaryota</taxon>
        <taxon>Sar</taxon>
        <taxon>Stramenopiles</taxon>
        <taxon>Oomycota</taxon>
        <taxon>Peronosporomycetes</taxon>
        <taxon>Pythiales</taxon>
        <taxon>Pythiaceae</taxon>
        <taxon>Pythium</taxon>
    </lineage>
</organism>
<keyword evidence="2" id="KW-0677">Repeat</keyword>
<name>A0A8K1CR89_PYTOL</name>
<keyword evidence="4" id="KW-1185">Reference proteome</keyword>
<evidence type="ECO:0000256" key="2">
    <source>
        <dbReference type="ARBA" id="ARBA00022737"/>
    </source>
</evidence>
<accession>A0A8K1CR89</accession>
<dbReference type="InterPro" id="IPR050836">
    <property type="entry name" value="SDS22/Internalin_LRR"/>
</dbReference>
<proteinExistence type="predicted"/>
<comment type="caution">
    <text evidence="3">The sequence shown here is derived from an EMBL/GenBank/DDBJ whole genome shotgun (WGS) entry which is preliminary data.</text>
</comment>
<evidence type="ECO:0000313" key="3">
    <source>
        <dbReference type="EMBL" id="TMW67518.1"/>
    </source>
</evidence>
<evidence type="ECO:0000313" key="4">
    <source>
        <dbReference type="Proteomes" id="UP000794436"/>
    </source>
</evidence>
<protein>
    <submittedName>
        <fullName evidence="3">Uncharacterized protein</fullName>
    </submittedName>
</protein>
<dbReference type="EMBL" id="SPLM01000004">
    <property type="protein sequence ID" value="TMW67518.1"/>
    <property type="molecule type" value="Genomic_DNA"/>
</dbReference>
<sequence>MLAARHHLDDHGESSLFLTLLRTQEDASSHIAKYLTLQDLHHAVLSCKTALVSALRHQALRTTRLHLPPDATRTEVIVSSMQRSVVPYVKDLEVADTRSVEALAGRLPSVRKLRINSDRFMLRDDPRFDLSHLRQFPSLVELDLSAAGDLVDISGLEGLTSLRYLDLAHTAVHDITAVSSLPQLVELNLDTTPVASIQPLEGLTQLRVLNLSYTQQLRDLSPLRSLTRVRELMLNQKSILEVDSLLHIAGNLEHLEIADANVQSLSIEAREELVSALVNVDYLDLSWSRFIFRLDALMPLKRMRVLKLSGEKFADLAPLSSLPQLEELAIKQDVDVDLSVVGTLTNLRKLIIFGFRPHTSSVEFLGALPYLKQLEVSSLFRLGFPKLPHLKRLGVTVLSYSEYFKYPSAPNLTKLSIYSRVDINQVNQRFPYLRHLHLEEVDRISLHSLAQFTQLETLEIGRRSTSSQPFPEDHSFLRPLKQLRVLRILWTNITDLFVLTGMTALRELDLEGTPVRDVWHLTALTSLEKLSLGETKVRNIADLTMLKNLKSITIPKHASCAPLQDMFHSGAGLEHLREVIHPGQNCLWGRHRTQW</sequence>
<evidence type="ECO:0000256" key="1">
    <source>
        <dbReference type="ARBA" id="ARBA00022614"/>
    </source>
</evidence>
<dbReference type="PANTHER" id="PTHR46652">
    <property type="entry name" value="LEUCINE-RICH REPEAT AND IQ DOMAIN-CONTAINING PROTEIN 1-RELATED"/>
    <property type="match status" value="1"/>
</dbReference>
<dbReference type="Gene3D" id="3.80.10.10">
    <property type="entry name" value="Ribonuclease Inhibitor"/>
    <property type="match status" value="2"/>
</dbReference>
<dbReference type="OrthoDB" id="6334211at2759"/>